<dbReference type="Gene3D" id="4.10.60.10">
    <property type="entry name" value="Zinc finger, CCHC-type"/>
    <property type="match status" value="1"/>
</dbReference>
<feature type="compositionally biased region" description="Basic residues" evidence="2">
    <location>
        <begin position="1208"/>
        <end position="1217"/>
    </location>
</feature>
<dbReference type="Ensembl" id="ENSXETT00000123761">
    <property type="protein sequence ID" value="ENSXETP00000114608"/>
    <property type="gene ID" value="ENSXETG00000045305"/>
</dbReference>
<feature type="domain" description="CCHC-type" evidence="3">
    <location>
        <begin position="900"/>
        <end position="916"/>
    </location>
</feature>
<feature type="region of interest" description="Disordered" evidence="2">
    <location>
        <begin position="288"/>
        <end position="328"/>
    </location>
</feature>
<dbReference type="InterPro" id="IPR057810">
    <property type="entry name" value="RBD_ZCCHC3_1st"/>
</dbReference>
<proteinExistence type="predicted"/>
<reference evidence="4" key="2">
    <citation type="submission" date="2021-03" db="UniProtKB">
        <authorList>
            <consortium name="Ensembl"/>
        </authorList>
    </citation>
    <scope>IDENTIFICATION</scope>
</reference>
<name>A0A803K2R0_XENTR</name>
<evidence type="ECO:0000313" key="4">
    <source>
        <dbReference type="Ensembl" id="ENSXETP00000114608"/>
    </source>
</evidence>
<feature type="compositionally biased region" description="Polar residues" evidence="2">
    <location>
        <begin position="666"/>
        <end position="682"/>
    </location>
</feature>
<feature type="compositionally biased region" description="Acidic residues" evidence="2">
    <location>
        <begin position="1113"/>
        <end position="1122"/>
    </location>
</feature>
<feature type="domain" description="CCHC-type" evidence="3">
    <location>
        <begin position="883"/>
        <end position="896"/>
    </location>
</feature>
<keyword evidence="1" id="KW-0862">Zinc</keyword>
<dbReference type="Pfam" id="PF23057">
    <property type="entry name" value="RBD_ZCCHC3_1st"/>
    <property type="match status" value="1"/>
</dbReference>
<dbReference type="GeneTree" id="ENSGT00530000063983"/>
<reference evidence="4" key="1">
    <citation type="journal article" date="2010" name="Science">
        <title>The genome of the Western clawed frog Xenopus tropicalis.</title>
        <authorList>
            <person name="Hellsten U."/>
            <person name="Harland R.M."/>
            <person name="Gilchrist M.J."/>
            <person name="Hendrix D."/>
            <person name="Jurka J."/>
            <person name="Kapitonov V."/>
            <person name="Ovcharenko I."/>
            <person name="Putnam N.H."/>
            <person name="Shu S."/>
            <person name="Taher L."/>
            <person name="Blitz I.L."/>
            <person name="Blumberg B."/>
            <person name="Dichmann D.S."/>
            <person name="Dubchak I."/>
            <person name="Amaya E."/>
            <person name="Detter J.C."/>
            <person name="Fletcher R."/>
            <person name="Gerhard D.S."/>
            <person name="Goodstein D."/>
            <person name="Graves T."/>
            <person name="Grigoriev I.V."/>
            <person name="Grimwood J."/>
            <person name="Kawashima T."/>
            <person name="Lindquist E."/>
            <person name="Lucas S.M."/>
            <person name="Mead P.E."/>
            <person name="Mitros T."/>
            <person name="Ogino H."/>
            <person name="Ohta Y."/>
            <person name="Poliakov A.V."/>
            <person name="Pollet N."/>
            <person name="Robert J."/>
            <person name="Salamov A."/>
            <person name="Sater A.K."/>
            <person name="Schmutz J."/>
            <person name="Terry A."/>
            <person name="Vize P.D."/>
            <person name="Warren W.C."/>
            <person name="Wells D."/>
            <person name="Wills A."/>
            <person name="Wilson R.K."/>
            <person name="Zimmerman L.B."/>
            <person name="Zorn A.M."/>
            <person name="Grainger R."/>
            <person name="Grammer T."/>
            <person name="Khokha M.K."/>
            <person name="Richardson P.M."/>
            <person name="Rokhsar D.S."/>
        </authorList>
    </citation>
    <scope>NUCLEOTIDE SEQUENCE [LARGE SCALE GENOMIC DNA]</scope>
    <source>
        <strain evidence="4">Nigerian</strain>
    </source>
</reference>
<dbReference type="AlphaFoldDB" id="A0A803K2R0"/>
<feature type="compositionally biased region" description="Polar residues" evidence="2">
    <location>
        <begin position="207"/>
        <end position="217"/>
    </location>
</feature>
<feature type="compositionally biased region" description="Polar residues" evidence="2">
    <location>
        <begin position="29"/>
        <end position="38"/>
    </location>
</feature>
<protein>
    <recommendedName>
        <fullName evidence="3">CCHC-type domain-containing protein</fullName>
    </recommendedName>
</protein>
<dbReference type="GO" id="GO:0003690">
    <property type="term" value="F:double-stranded DNA binding"/>
    <property type="evidence" value="ECO:0007669"/>
    <property type="project" value="InterPro"/>
</dbReference>
<keyword evidence="1" id="KW-0863">Zinc-finger</keyword>
<evidence type="ECO:0000259" key="3">
    <source>
        <dbReference type="PROSITE" id="PS50158"/>
    </source>
</evidence>
<feature type="compositionally biased region" description="Basic and acidic residues" evidence="2">
    <location>
        <begin position="1198"/>
        <end position="1207"/>
    </location>
</feature>
<feature type="compositionally biased region" description="Basic and acidic residues" evidence="2">
    <location>
        <begin position="1136"/>
        <end position="1150"/>
    </location>
</feature>
<feature type="compositionally biased region" description="Basic and acidic residues" evidence="2">
    <location>
        <begin position="1079"/>
        <end position="1103"/>
    </location>
</feature>
<feature type="compositionally biased region" description="Basic and acidic residues" evidence="2">
    <location>
        <begin position="1030"/>
        <end position="1039"/>
    </location>
</feature>
<organism evidence="4">
    <name type="scientific">Xenopus tropicalis</name>
    <name type="common">Western clawed frog</name>
    <name type="synonym">Silurana tropicalis</name>
    <dbReference type="NCBI Taxonomy" id="8364"/>
    <lineage>
        <taxon>Eukaryota</taxon>
        <taxon>Metazoa</taxon>
        <taxon>Chordata</taxon>
        <taxon>Craniata</taxon>
        <taxon>Vertebrata</taxon>
        <taxon>Euteleostomi</taxon>
        <taxon>Amphibia</taxon>
        <taxon>Batrachia</taxon>
        <taxon>Anura</taxon>
        <taxon>Pipoidea</taxon>
        <taxon>Pipidae</taxon>
        <taxon>Xenopodinae</taxon>
        <taxon>Xenopus</taxon>
        <taxon>Silurana</taxon>
    </lineage>
</organism>
<feature type="compositionally biased region" description="Low complexity" evidence="2">
    <location>
        <begin position="55"/>
        <end position="66"/>
    </location>
</feature>
<dbReference type="PROSITE" id="PS50158">
    <property type="entry name" value="ZF_CCHC"/>
    <property type="match status" value="2"/>
</dbReference>
<feature type="region of interest" description="Disordered" evidence="2">
    <location>
        <begin position="201"/>
        <end position="254"/>
    </location>
</feature>
<dbReference type="Pfam" id="PF23058">
    <property type="entry name" value="RBD_ZCCHC3_2nd"/>
    <property type="match status" value="1"/>
</dbReference>
<dbReference type="SMART" id="SM00343">
    <property type="entry name" value="ZnF_C2HC"/>
    <property type="match status" value="3"/>
</dbReference>
<dbReference type="GO" id="GO:0008270">
    <property type="term" value="F:zinc ion binding"/>
    <property type="evidence" value="ECO:0007669"/>
    <property type="project" value="UniProtKB-KW"/>
</dbReference>
<dbReference type="PANTHER" id="PTHR22639">
    <property type="entry name" value="GAG-RELATED PROTEIN"/>
    <property type="match status" value="1"/>
</dbReference>
<dbReference type="GO" id="GO:0003723">
    <property type="term" value="F:RNA binding"/>
    <property type="evidence" value="ECO:0007669"/>
    <property type="project" value="InterPro"/>
</dbReference>
<feature type="region of interest" description="Disordered" evidence="2">
    <location>
        <begin position="614"/>
        <end position="694"/>
    </location>
</feature>
<dbReference type="InterPro" id="IPR057811">
    <property type="entry name" value="RBD_ZCCHC3_2nd"/>
</dbReference>
<evidence type="ECO:0000256" key="2">
    <source>
        <dbReference type="SAM" id="MobiDB-lite"/>
    </source>
</evidence>
<dbReference type="Pfam" id="PF00098">
    <property type="entry name" value="zf-CCHC"/>
    <property type="match status" value="1"/>
</dbReference>
<sequence>MESVSPGPVGPGRTRSQREAQALGPTVEGQRSTRNITKPQEEKAGRKPRSLGRVPAAAPEEWAKPAARGHREATGKGESGSGKEGGKSHKGGNVVKKCVGRRGGKVEMAVSADSDSSVVESSAENVTDYVVTPACKTECVAPPAVTAPHQHGAPAAAPGGEPTLLPSHNTLLGDVTHTAESTSCTITQTVGVHTQDGASVSAVPAPINTSPAPSQAPTALGKGTPSLPGGKVLKEASKQAQNAKQQESSGHLGFPKHMASKQEVHGAGGHLGFPKHMASKQEVDVAGGHIGCGKEQSRLHGSHLGTPNLSSSHLGGAEGLQKHSGGHLTTPELEGRHVGAPSLNVNTHSAKTNTLAGQAISVLKQSPFEGDKIDSDQLIQSIRLMEYLEAKRKQLSVEMKAAYNQYSYAKVEDQEYYLSKVNHLNAVMFSLEKELDSVRGQIGPMAEVYANRSPRQVSSSESEREGRTPGKLHHKKTVVAQIHAPNFVFTQEELATVQGKVKKGNLPQREVETFVFSQDDFPSLPSYQEVGAPQGQTEVSVVKQSASDASALGHGECSDMELTVTPCVDGPVAVSVGVADGKKEEPSVGVACMSDGESDGENAGVVTRCVESVLQEPQGRESATAGASDVAVEAPSGAHQSVPLTVPVPGVSSAPNPLMPPPPSSIQANNASMGRNSGQKTNPPQPPNAWNRPLNRVRVPGVERRVTGPVFKLRNRIRLKWEGERESMPSRDVIGKELLLKQATLTPADVRACIKNSELEYDIVFRTSNKLEYFWHEYDHFRSTGLWKNFKVIPVTKPETKKVTVLFKNDNVPPEDIAIWLGRHCKVLSPLTMDIDNNGYWSGGWCANVELRMRYNIPQHLPNSVFIGDERGVVFYPGQPRACFKCGSYGHRANACAVVRCSLCGDVGHIGRDCKDVKCNLCGFFGHSHRACPEALHNIRESCPNLEEEMAEEMLEEIREELRECQPPVQGSESHQSISQPILAVQPHNPSPPPHQPKGPKFAPLPQRQSSKPILIKSGSVAPKSSVPSKGKDWVEVGRGKGKQQAPQRLIPSMEIDLSNKFAPLSRHKSWGEEMEEHDELKRMEREEERQAEQERVPLEADPVHSPGQCLAEESDSGAEGDSESKSGDEGEMDTGQEHVTQKRPSERQGVKTQVKKGSGGGNLSVDTDEIVSIGDDDPVPSGVQVKRYGDLEGDTSQEDKRQEEARKRNKRYKHKS</sequence>
<feature type="region of interest" description="Disordered" evidence="2">
    <location>
        <begin position="1"/>
        <end position="99"/>
    </location>
</feature>
<evidence type="ECO:0000256" key="1">
    <source>
        <dbReference type="PROSITE-ProRule" id="PRU00047"/>
    </source>
</evidence>
<feature type="compositionally biased region" description="Polar residues" evidence="2">
    <location>
        <begin position="238"/>
        <end position="249"/>
    </location>
</feature>
<dbReference type="SUPFAM" id="SSF57756">
    <property type="entry name" value="Retrovirus zinc finger-like domains"/>
    <property type="match status" value="1"/>
</dbReference>
<feature type="compositionally biased region" description="Acidic residues" evidence="2">
    <location>
        <begin position="1167"/>
        <end position="1179"/>
    </location>
</feature>
<feature type="region of interest" description="Disordered" evidence="2">
    <location>
        <begin position="449"/>
        <end position="473"/>
    </location>
</feature>
<keyword evidence="1" id="KW-0479">Metal-binding</keyword>
<dbReference type="InParanoid" id="A0A803K2R0"/>
<dbReference type="InterPro" id="IPR001878">
    <property type="entry name" value="Znf_CCHC"/>
</dbReference>
<dbReference type="InterPro" id="IPR042509">
    <property type="entry name" value="ZCCHC3"/>
</dbReference>
<dbReference type="PANTHER" id="PTHR22639:SF8">
    <property type="match status" value="1"/>
</dbReference>
<dbReference type="InterPro" id="IPR036875">
    <property type="entry name" value="Znf_CCHC_sf"/>
</dbReference>
<feature type="region of interest" description="Disordered" evidence="2">
    <location>
        <begin position="984"/>
        <end position="1217"/>
    </location>
</feature>
<dbReference type="GO" id="GO:0002218">
    <property type="term" value="P:activation of innate immune response"/>
    <property type="evidence" value="ECO:0007669"/>
    <property type="project" value="InterPro"/>
</dbReference>
<accession>A0A803K2R0</accession>